<dbReference type="PANTHER" id="PTHR10572">
    <property type="entry name" value="3-HYDROXY-3-METHYLGLUTARYL-COENZYME A REDUCTASE"/>
    <property type="match status" value="1"/>
</dbReference>
<evidence type="ECO:0000256" key="3">
    <source>
        <dbReference type="ARBA" id="ARBA00007661"/>
    </source>
</evidence>
<dbReference type="InterPro" id="IPR004816">
    <property type="entry name" value="HMG_CoA_Rdtase_metazoan"/>
</dbReference>
<keyword evidence="4 12" id="KW-0812">Transmembrane</keyword>
<feature type="region of interest" description="Disordered" evidence="13">
    <location>
        <begin position="396"/>
        <end position="438"/>
    </location>
</feature>
<sequence length="993" mass="107457">MEAGSITAQSDEVIIRDPEDVILLTVIRCIGLFYGYYQIQLLCNLGSKYTLAITSIFPLIGSILFTSLAFLLPEEFDKIPEVLFYFLLILDLPRAFFLASIALQSSECCKIGTCSSSIFQGVKILAPWLTMDTVIEMLVLLLGYYSGIPRLEALCTFVCLSVLINYVVVLAVFPLALRIIHELISTSKEINMKDNPSYVEDNLRSNSDISNPSSCSKIDQLLLSWGEKSIYIAHNLPTEVCQLIQPSSIWLRGKILSAVILALAYVFGWISISVDQLVVLSVAAALTVRYLFFDDKAEAFRTVSEESTTTTTTTVNTVYLDSGISTGAITAQTIAGNSIGAPAYTSSANSTISTSTPVPTPSQRRRKMPVNAKEIEILLNRNNLCAEKNNVNDYHDTCSSPDSGISKSRPSSGSVTPITFSIGDHSESDDEGDSEDSGLVMKTENAETQTMLENLKISQKEEMDGRWTGPPRPLEECINLLHSDVGVKQLSDEEVINLVNAKHIPAYQLEKAVQDLERGVAIRRKLSCMQKDIKGATPDIPYKNYDYTMVQGACCENVIGYIPIPVGIAGPLKMDGKLHYVPMATTEGCLVASTNRGCRAFMQTGVRTRVVHEGMSRAPVVRFPSAMRAAEAMLWLGESENFEEVKQSFDASSRFARLIKIHPRIAGRYLFIRFVAKTGDAMGMNMISKGTEVALQVLQNHFHDMEILALSGNVCTDKKPSAINWLEGRGKSVVSEAIVPANIVENVLKTTTAALVELNIAKNLVGSAAAGSIGGFNAHAANIVTAIYIACGQDPAQNVCSSNCMTIMEPSGEDGRDLFISCTMPSIECGTIGGGTILPPQAACLEMLGVKGANADNPGENARTFARIVSAAVLAGELSLMSALAAGHLVKSHLKHNRSATLLSAIALEQQAANLKITSESIQEPQSRSSKTSSEKVVQSIKSKLTPVSSSTILKPENTLNTKGEAIKRSPSSKSSPVITTMEFLSVPDCKQT</sequence>
<dbReference type="Gene3D" id="3.90.770.10">
    <property type="entry name" value="3-hydroxy-3-methylglutaryl-coenzyme A Reductase, Chain A, domain 2"/>
    <property type="match status" value="1"/>
</dbReference>
<dbReference type="Proteomes" id="UP001642540">
    <property type="component" value="Unassembled WGS sequence"/>
</dbReference>
<feature type="domain" description="SSD" evidence="14">
    <location>
        <begin position="20"/>
        <end position="179"/>
    </location>
</feature>
<dbReference type="InterPro" id="IPR009023">
    <property type="entry name" value="HMG_CoA_Rdtase_NAD(P)-bd_sf"/>
</dbReference>
<keyword evidence="9 12" id="KW-0472">Membrane</keyword>
<keyword evidence="16" id="KW-1185">Reference proteome</keyword>
<dbReference type="PRINTS" id="PR00071">
    <property type="entry name" value="HMGCOARDTASE"/>
</dbReference>
<feature type="transmembrane region" description="Helical" evidence="12">
    <location>
        <begin position="124"/>
        <end position="145"/>
    </location>
</feature>
<feature type="region of interest" description="Disordered" evidence="13">
    <location>
        <begin position="346"/>
        <end position="367"/>
    </location>
</feature>
<dbReference type="Pfam" id="PF00368">
    <property type="entry name" value="HMG-CoA_red"/>
    <property type="match status" value="1"/>
</dbReference>
<feature type="transmembrane region" description="Helical" evidence="12">
    <location>
        <begin position="49"/>
        <end position="71"/>
    </location>
</feature>
<keyword evidence="7 12" id="KW-1133">Transmembrane helix</keyword>
<evidence type="ECO:0000256" key="6">
    <source>
        <dbReference type="ARBA" id="ARBA00022857"/>
    </source>
</evidence>
<evidence type="ECO:0000256" key="5">
    <source>
        <dbReference type="ARBA" id="ARBA00022824"/>
    </source>
</evidence>
<protein>
    <recommendedName>
        <fullName evidence="12">3-hydroxy-3-methylglutaryl coenzyme A reductase</fullName>
        <shortName evidence="12">HMG-CoA reductase</shortName>
        <ecNumber evidence="12">1.1.1.34</ecNumber>
    </recommendedName>
</protein>
<dbReference type="InterPro" id="IPR023074">
    <property type="entry name" value="HMG_CoA_Rdtase_cat_sf"/>
</dbReference>
<keyword evidence="6 12" id="KW-0521">NADP</keyword>
<evidence type="ECO:0000313" key="16">
    <source>
        <dbReference type="Proteomes" id="UP001642540"/>
    </source>
</evidence>
<dbReference type="NCBIfam" id="TIGR00533">
    <property type="entry name" value="HMG_CoA_R_NADP"/>
    <property type="match status" value="1"/>
</dbReference>
<evidence type="ECO:0000256" key="4">
    <source>
        <dbReference type="ARBA" id="ARBA00022692"/>
    </source>
</evidence>
<dbReference type="NCBIfam" id="TIGR00920">
    <property type="entry name" value="2A060605"/>
    <property type="match status" value="1"/>
</dbReference>
<dbReference type="InterPro" id="IPR000731">
    <property type="entry name" value="SSD"/>
</dbReference>
<dbReference type="SUPFAM" id="SSF56542">
    <property type="entry name" value="Substrate-binding domain of HMG-CoA reductase"/>
    <property type="match status" value="1"/>
</dbReference>
<dbReference type="Pfam" id="PF12349">
    <property type="entry name" value="Sterol-sensing"/>
    <property type="match status" value="1"/>
</dbReference>
<feature type="transmembrane region" description="Helical" evidence="12">
    <location>
        <begin position="21"/>
        <end position="37"/>
    </location>
</feature>
<feature type="transmembrane region" description="Helical" evidence="12">
    <location>
        <begin position="151"/>
        <end position="177"/>
    </location>
</feature>
<dbReference type="InterPro" id="IPR023076">
    <property type="entry name" value="HMG_CoA_Rdtase_CS"/>
</dbReference>
<dbReference type="InterPro" id="IPR053958">
    <property type="entry name" value="HMGCR/SNAP/NPC1-like_SSD"/>
</dbReference>
<name>A0ABP1PLK1_9HEXA</name>
<dbReference type="InterPro" id="IPR009029">
    <property type="entry name" value="HMG_CoA_Rdtase_sub-bd_dom_sf"/>
</dbReference>
<evidence type="ECO:0000256" key="10">
    <source>
        <dbReference type="ARBA" id="ARBA00023180"/>
    </source>
</evidence>
<organism evidence="15 16">
    <name type="scientific">Orchesella dallaii</name>
    <dbReference type="NCBI Taxonomy" id="48710"/>
    <lineage>
        <taxon>Eukaryota</taxon>
        <taxon>Metazoa</taxon>
        <taxon>Ecdysozoa</taxon>
        <taxon>Arthropoda</taxon>
        <taxon>Hexapoda</taxon>
        <taxon>Collembola</taxon>
        <taxon>Entomobryomorpha</taxon>
        <taxon>Entomobryoidea</taxon>
        <taxon>Orchesellidae</taxon>
        <taxon>Orchesellinae</taxon>
        <taxon>Orchesella</taxon>
    </lineage>
</organism>
<evidence type="ECO:0000256" key="13">
    <source>
        <dbReference type="SAM" id="MobiDB-lite"/>
    </source>
</evidence>
<dbReference type="EC" id="1.1.1.34" evidence="12"/>
<feature type="compositionally biased region" description="Low complexity" evidence="13">
    <location>
        <begin position="346"/>
        <end position="357"/>
    </location>
</feature>
<evidence type="ECO:0000256" key="2">
    <source>
        <dbReference type="ARBA" id="ARBA00005084"/>
    </source>
</evidence>
<dbReference type="PROSITE" id="PS50156">
    <property type="entry name" value="SSD"/>
    <property type="match status" value="1"/>
</dbReference>
<dbReference type="CDD" id="cd00643">
    <property type="entry name" value="HMG-CoA_reductase_classI"/>
    <property type="match status" value="1"/>
</dbReference>
<keyword evidence="8 12" id="KW-0560">Oxidoreductase</keyword>
<evidence type="ECO:0000256" key="11">
    <source>
        <dbReference type="ARBA" id="ARBA00049909"/>
    </source>
</evidence>
<gene>
    <name evidence="15" type="ORF">ODALV1_LOCUS661</name>
</gene>
<comment type="similarity">
    <text evidence="3 12">Belongs to the HMG-CoA reductase family.</text>
</comment>
<dbReference type="InterPro" id="IPR002202">
    <property type="entry name" value="HMG_CoA_Rdtase"/>
</dbReference>
<comment type="catalytic activity">
    <reaction evidence="11">
        <text>(R)-mevalonate + 2 NADP(+) + CoA = (3S)-3-hydroxy-3-methylglutaryl-CoA + 2 NADPH + 2 H(+)</text>
        <dbReference type="Rhea" id="RHEA:15989"/>
        <dbReference type="ChEBI" id="CHEBI:15378"/>
        <dbReference type="ChEBI" id="CHEBI:36464"/>
        <dbReference type="ChEBI" id="CHEBI:43074"/>
        <dbReference type="ChEBI" id="CHEBI:57287"/>
        <dbReference type="ChEBI" id="CHEBI:57783"/>
        <dbReference type="ChEBI" id="CHEBI:58349"/>
        <dbReference type="EC" id="1.1.1.34"/>
    </reaction>
    <physiologicalReaction direction="right-to-left" evidence="11">
        <dbReference type="Rhea" id="RHEA:15991"/>
    </physiologicalReaction>
</comment>
<proteinExistence type="inferred from homology"/>
<dbReference type="PROSITE" id="PS00066">
    <property type="entry name" value="HMG_COA_REDUCTASE_1"/>
    <property type="match status" value="1"/>
</dbReference>
<feature type="compositionally biased region" description="Acidic residues" evidence="13">
    <location>
        <begin position="427"/>
        <end position="436"/>
    </location>
</feature>
<evidence type="ECO:0000256" key="9">
    <source>
        <dbReference type="ARBA" id="ARBA00023136"/>
    </source>
</evidence>
<dbReference type="InterPro" id="IPR023282">
    <property type="entry name" value="HMG_CoA_Rdtase_N"/>
</dbReference>
<dbReference type="Gene3D" id="1.10.3270.10">
    <property type="entry name" value="HMGR, N-terminal domain"/>
    <property type="match status" value="1"/>
</dbReference>
<keyword evidence="10" id="KW-0325">Glycoprotein</keyword>
<dbReference type="InterPro" id="IPR004554">
    <property type="entry name" value="HMG_CoA_Rdtase_eu_arc"/>
</dbReference>
<dbReference type="Gene3D" id="3.30.70.420">
    <property type="entry name" value="Hydroxymethylglutaryl-CoA reductase, class I/II, NAD/NADP-binding domain"/>
    <property type="match status" value="1"/>
</dbReference>
<accession>A0ABP1PLK1</accession>
<comment type="caution">
    <text evidence="15">The sequence shown here is derived from an EMBL/GenBank/DDBJ whole genome shotgun (WGS) entry which is preliminary data.</text>
</comment>
<reference evidence="15 16" key="1">
    <citation type="submission" date="2024-08" db="EMBL/GenBank/DDBJ databases">
        <authorList>
            <person name="Cucini C."/>
            <person name="Frati F."/>
        </authorList>
    </citation>
    <scope>NUCLEOTIDE SEQUENCE [LARGE SCALE GENOMIC DNA]</scope>
</reference>
<comment type="pathway">
    <text evidence="2 12">Metabolic intermediate biosynthesis; (R)-mevalonate biosynthesis; (R)-mevalonate from acetyl-CoA: step 3/3.</text>
</comment>
<dbReference type="PROSITE" id="PS01192">
    <property type="entry name" value="HMG_COA_REDUCTASE_3"/>
    <property type="match status" value="1"/>
</dbReference>
<evidence type="ECO:0000259" key="14">
    <source>
        <dbReference type="PROSITE" id="PS50156"/>
    </source>
</evidence>
<dbReference type="PROSITE" id="PS50065">
    <property type="entry name" value="HMG_COA_REDUCTASE_4"/>
    <property type="match status" value="1"/>
</dbReference>
<evidence type="ECO:0000256" key="8">
    <source>
        <dbReference type="ARBA" id="ARBA00023002"/>
    </source>
</evidence>
<keyword evidence="5 12" id="KW-0256">Endoplasmic reticulum</keyword>
<feature type="compositionally biased region" description="Low complexity" evidence="13">
    <location>
        <begin position="399"/>
        <end position="414"/>
    </location>
</feature>
<evidence type="ECO:0000256" key="12">
    <source>
        <dbReference type="RuleBase" id="RU361219"/>
    </source>
</evidence>
<dbReference type="SUPFAM" id="SSF55035">
    <property type="entry name" value="NAD-binding domain of HMG-CoA reductase"/>
    <property type="match status" value="1"/>
</dbReference>
<dbReference type="EMBL" id="CAXLJM020000004">
    <property type="protein sequence ID" value="CAL8069225.1"/>
    <property type="molecule type" value="Genomic_DNA"/>
</dbReference>
<evidence type="ECO:0000313" key="15">
    <source>
        <dbReference type="EMBL" id="CAL8069225.1"/>
    </source>
</evidence>
<feature type="region of interest" description="Disordered" evidence="13">
    <location>
        <begin position="950"/>
        <end position="979"/>
    </location>
</feature>
<evidence type="ECO:0000256" key="7">
    <source>
        <dbReference type="ARBA" id="ARBA00022989"/>
    </source>
</evidence>
<feature type="compositionally biased region" description="Polar residues" evidence="13">
    <location>
        <begin position="970"/>
        <end position="979"/>
    </location>
</feature>
<evidence type="ECO:0000256" key="1">
    <source>
        <dbReference type="ARBA" id="ARBA00004477"/>
    </source>
</evidence>
<dbReference type="PANTHER" id="PTHR10572:SF24">
    <property type="entry name" value="3-HYDROXY-3-METHYLGLUTARYL-COENZYME A REDUCTASE"/>
    <property type="match status" value="1"/>
</dbReference>
<feature type="compositionally biased region" description="Polar residues" evidence="13">
    <location>
        <begin position="950"/>
        <end position="962"/>
    </location>
</feature>
<comment type="subcellular location">
    <subcellularLocation>
        <location evidence="1 12">Endoplasmic reticulum membrane</location>
        <topology evidence="1 12">Multi-pass membrane protein</topology>
    </subcellularLocation>
</comment>
<feature type="transmembrane region" description="Helical" evidence="12">
    <location>
        <begin position="83"/>
        <end position="103"/>
    </location>
</feature>